<dbReference type="AlphaFoldDB" id="A0A127PEF5"/>
<evidence type="ECO:0000313" key="1">
    <source>
        <dbReference type="EMBL" id="AMO96147.1"/>
    </source>
</evidence>
<dbReference type="PATRIC" id="fig|158899.10.peg.3492"/>
<gene>
    <name evidence="1" type="ORF">CFter6_3514</name>
</gene>
<proteinExistence type="predicted"/>
<accession>A0A127PEF5</accession>
<name>A0A127PEF5_9BURK</name>
<evidence type="ECO:0000313" key="2">
    <source>
        <dbReference type="Proteomes" id="UP000072421"/>
    </source>
</evidence>
<sequence length="55" mass="6195">MPIASPKVNNRTIDFPITAGQIPPPKSHFFGQKILWEAAMWELCAKLALQIERCS</sequence>
<organism evidence="1">
    <name type="scientific">Collimonas fungivorans</name>
    <dbReference type="NCBI Taxonomy" id="158899"/>
    <lineage>
        <taxon>Bacteria</taxon>
        <taxon>Pseudomonadati</taxon>
        <taxon>Pseudomonadota</taxon>
        <taxon>Betaproteobacteria</taxon>
        <taxon>Burkholderiales</taxon>
        <taxon>Oxalobacteraceae</taxon>
        <taxon>Collimonas</taxon>
    </lineage>
</organism>
<protein>
    <submittedName>
        <fullName evidence="1">Uncharacterized protein</fullName>
    </submittedName>
</protein>
<dbReference type="EMBL" id="CP013232">
    <property type="protein sequence ID" value="AMO96147.1"/>
    <property type="molecule type" value="Genomic_DNA"/>
</dbReference>
<reference evidence="1 2" key="1">
    <citation type="submission" date="2015-11" db="EMBL/GenBank/DDBJ databases">
        <title>Exploring the genomic traits of fungus-feeding bacterial genus Collimonas.</title>
        <authorList>
            <person name="Song C."/>
            <person name="Schmidt R."/>
            <person name="de Jager V."/>
            <person name="Krzyzanowska D."/>
            <person name="Jongedijk E."/>
            <person name="Cankar K."/>
            <person name="Beekwilder J."/>
            <person name="van Veen A."/>
            <person name="de Boer W."/>
            <person name="van Veen J.A."/>
            <person name="Garbeva P."/>
        </authorList>
    </citation>
    <scope>NUCLEOTIDE SEQUENCE [LARGE SCALE GENOMIC DNA]</scope>
    <source>
        <strain evidence="1 2">Ter6</strain>
    </source>
</reference>
<dbReference type="Proteomes" id="UP000072421">
    <property type="component" value="Chromosome"/>
</dbReference>